<dbReference type="PANTHER" id="PTHR36766">
    <property type="entry name" value="PLANT BROAD-SPECTRUM MILDEW RESISTANCE PROTEIN RPW8"/>
    <property type="match status" value="1"/>
</dbReference>
<proteinExistence type="inferred from homology"/>
<evidence type="ECO:0000256" key="5">
    <source>
        <dbReference type="ARBA" id="ARBA00022821"/>
    </source>
</evidence>
<dbReference type="Pfam" id="PF25019">
    <property type="entry name" value="LRR_R13L1-DRL21"/>
    <property type="match status" value="1"/>
</dbReference>
<keyword evidence="6" id="KW-0067">ATP-binding</keyword>
<evidence type="ECO:0000256" key="7">
    <source>
        <dbReference type="SAM" id="Coils"/>
    </source>
</evidence>
<evidence type="ECO:0000313" key="12">
    <source>
        <dbReference type="EMBL" id="KAG6530822.1"/>
    </source>
</evidence>
<keyword evidence="5" id="KW-0611">Plant defense</keyword>
<dbReference type="PANTHER" id="PTHR36766:SF40">
    <property type="entry name" value="DISEASE RESISTANCE PROTEIN RGA3"/>
    <property type="match status" value="1"/>
</dbReference>
<evidence type="ECO:0000256" key="2">
    <source>
        <dbReference type="ARBA" id="ARBA00022614"/>
    </source>
</evidence>
<dbReference type="PRINTS" id="PR00364">
    <property type="entry name" value="DISEASERSIST"/>
</dbReference>
<dbReference type="InterPro" id="IPR027417">
    <property type="entry name" value="P-loop_NTPase"/>
</dbReference>
<comment type="caution">
    <text evidence="12">The sequence shown here is derived from an EMBL/GenBank/DDBJ whole genome shotgun (WGS) entry which is preliminary data.</text>
</comment>
<feature type="domain" description="Disease resistance protein winged helix" evidence="10">
    <location>
        <begin position="450"/>
        <end position="518"/>
    </location>
</feature>
<sequence length="1187" mass="136795">MYTTGVAMMVGDWFAGYTINKLANFVASHVSDHWDVLTDVEEKLKEIQDRLPRIQAVIHEAEGRPIRDPALVNWLRQIKEAAYEADDLLDEIEYRQLEDQVQDKGKVSALAASALRFVKNLFVSDDELKRLKNLLGDVDKIYSEIDRKNVELKEDNAKHTASIRETSSFTQEVVFGRDKERERILEMLLSSGNDANFLNKGAGSSSHASLGVLPIVGIGGVGKTTLAQIIYNDPRVADHFELRKWVYVSNDFNVKRIARDLEGEMASDSRPGHISLDTQLSNLSHATAGKRFLFVLDDVWDEAGKNWKELRSALTYGNRGSTILITTQSPLVAEFMGTMDQIELQLLKESDYWRLFEHCAFGSRVVDSYLRRKLQLIGQQIAKKLHGLPLAGKVLGSLLHTRLEEQYWKMIQESEWWANDFVLENILPSLGLSYQHLSSNVKQCFAFTAMFPKSHIFDKEQLVQMWIAQGFITPETQHGRMTLEDIGNQIFDELTCRYFFLHTINERYVIHDLIRELALYISRDECFVIDDEPSKIPSTARHVTVIKTAKLDTLAELTKLHKVRTLVFYRDYHPEDLFSLGENGSIKFYESLEGILRNLKNLRILDLSYMRIEIKKLPDAICDLSHLRYLDISGTKIRQLPESFSKIYHLQVLKLKLCWIKKLPAGMNRLIKMRHLHADADTISLVDGIGRLTDLQELDEFRITRKRGHQIGELKELRDIRRRLVIQNLECVETQEEALEAKLKDKEHLDHLVLNFKEGTRSQGDIQKDIMEGLEPHYNIKRLTIQHYRGLNSPCWLEKNHLTNLVSISLERCARWEDLPPLGHLPFLMAIYIFKLPVRKIGAKFYGDARQVFPSLQELTFNTLNEWEELSESDSRTIFPCLRIMRIETCPNLRRIPVLPLISMTHFQIWNSGDIGNALPDYLLTLTSLICLELRNCAQRASVSLYNLRFLEYLRLLECPELTLIGGLQSLANLKDIIIEKCPKLIEPAQMPAQAYGEQELRSLSTVWIDDSVLKHVWEILGRIPCIQMLRIQHCNDLSHFNTEQEEWFQQLTALNLLEFQHCQKLQKLPSSLGTASSIKILSILDCPNIESLPDNGLPFLLQKLEMYGCTKLKDRCRKDDGLDWPLISNIPNINIDGELIQMQEQQHQRDWSWFRHSAQHLSPQPPYLALIPIAALPNAYLQSRPV</sequence>
<keyword evidence="2" id="KW-0433">Leucine-rich repeat</keyword>
<evidence type="ECO:0000259" key="9">
    <source>
        <dbReference type="Pfam" id="PF18052"/>
    </source>
</evidence>
<dbReference type="Proteomes" id="UP000734854">
    <property type="component" value="Unassembled WGS sequence"/>
</dbReference>
<evidence type="ECO:0000313" key="13">
    <source>
        <dbReference type="Proteomes" id="UP000734854"/>
    </source>
</evidence>
<dbReference type="InterPro" id="IPR036388">
    <property type="entry name" value="WH-like_DNA-bd_sf"/>
</dbReference>
<evidence type="ECO:0000259" key="8">
    <source>
        <dbReference type="Pfam" id="PF00931"/>
    </source>
</evidence>
<keyword evidence="7" id="KW-0175">Coiled coil</keyword>
<feature type="domain" description="Disease resistance N-terminal" evidence="9">
    <location>
        <begin position="17"/>
        <end position="104"/>
    </location>
</feature>
<dbReference type="SUPFAM" id="SSF52540">
    <property type="entry name" value="P-loop containing nucleoside triphosphate hydrolases"/>
    <property type="match status" value="1"/>
</dbReference>
<keyword evidence="3" id="KW-0677">Repeat</keyword>
<dbReference type="InterPro" id="IPR032675">
    <property type="entry name" value="LRR_dom_sf"/>
</dbReference>
<dbReference type="GO" id="GO:0006952">
    <property type="term" value="P:defense response"/>
    <property type="evidence" value="ECO:0007669"/>
    <property type="project" value="UniProtKB-KW"/>
</dbReference>
<dbReference type="EMBL" id="JACMSC010000002">
    <property type="protein sequence ID" value="KAG6530822.1"/>
    <property type="molecule type" value="Genomic_DNA"/>
</dbReference>
<dbReference type="Pfam" id="PF00931">
    <property type="entry name" value="NB-ARC"/>
    <property type="match status" value="1"/>
</dbReference>
<dbReference type="GO" id="GO:0051707">
    <property type="term" value="P:response to other organism"/>
    <property type="evidence" value="ECO:0007669"/>
    <property type="project" value="UniProtKB-ARBA"/>
</dbReference>
<name>A0A8J5HT52_ZINOF</name>
<evidence type="ECO:0000256" key="4">
    <source>
        <dbReference type="ARBA" id="ARBA00022741"/>
    </source>
</evidence>
<evidence type="ECO:0000256" key="1">
    <source>
        <dbReference type="ARBA" id="ARBA00008894"/>
    </source>
</evidence>
<dbReference type="Gene3D" id="3.40.50.300">
    <property type="entry name" value="P-loop containing nucleotide triphosphate hydrolases"/>
    <property type="match status" value="1"/>
</dbReference>
<feature type="domain" description="NB-ARC" evidence="8">
    <location>
        <begin position="208"/>
        <end position="362"/>
    </location>
</feature>
<organism evidence="12 13">
    <name type="scientific">Zingiber officinale</name>
    <name type="common">Ginger</name>
    <name type="synonym">Amomum zingiber</name>
    <dbReference type="NCBI Taxonomy" id="94328"/>
    <lineage>
        <taxon>Eukaryota</taxon>
        <taxon>Viridiplantae</taxon>
        <taxon>Streptophyta</taxon>
        <taxon>Embryophyta</taxon>
        <taxon>Tracheophyta</taxon>
        <taxon>Spermatophyta</taxon>
        <taxon>Magnoliopsida</taxon>
        <taxon>Liliopsida</taxon>
        <taxon>Zingiberales</taxon>
        <taxon>Zingiberaceae</taxon>
        <taxon>Zingiber</taxon>
    </lineage>
</organism>
<accession>A0A8J5HT52</accession>
<protein>
    <submittedName>
        <fullName evidence="12">Uncharacterized protein</fullName>
    </submittedName>
</protein>
<keyword evidence="4" id="KW-0547">Nucleotide-binding</keyword>
<feature type="coiled-coil region" evidence="7">
    <location>
        <begin position="37"/>
        <end position="64"/>
    </location>
</feature>
<evidence type="ECO:0000256" key="6">
    <source>
        <dbReference type="ARBA" id="ARBA00022840"/>
    </source>
</evidence>
<dbReference type="Gene3D" id="1.20.5.4130">
    <property type="match status" value="1"/>
</dbReference>
<dbReference type="Pfam" id="PF18052">
    <property type="entry name" value="Rx_N"/>
    <property type="match status" value="1"/>
</dbReference>
<evidence type="ECO:0000259" key="11">
    <source>
        <dbReference type="Pfam" id="PF25019"/>
    </source>
</evidence>
<reference evidence="12 13" key="1">
    <citation type="submission" date="2020-08" db="EMBL/GenBank/DDBJ databases">
        <title>Plant Genome Project.</title>
        <authorList>
            <person name="Zhang R.-G."/>
        </authorList>
    </citation>
    <scope>NUCLEOTIDE SEQUENCE [LARGE SCALE GENOMIC DNA]</scope>
    <source>
        <tissue evidence="12">Rhizome</tissue>
    </source>
</reference>
<dbReference type="InterPro" id="IPR041118">
    <property type="entry name" value="Rx_N"/>
</dbReference>
<dbReference type="GO" id="GO:0005524">
    <property type="term" value="F:ATP binding"/>
    <property type="evidence" value="ECO:0007669"/>
    <property type="project" value="UniProtKB-KW"/>
</dbReference>
<gene>
    <name evidence="12" type="ORF">ZIOFF_004580</name>
</gene>
<dbReference type="InterPro" id="IPR042197">
    <property type="entry name" value="Apaf_helical"/>
</dbReference>
<dbReference type="AlphaFoldDB" id="A0A8J5HT52"/>
<dbReference type="Gene3D" id="1.10.10.10">
    <property type="entry name" value="Winged helix-like DNA-binding domain superfamily/Winged helix DNA-binding domain"/>
    <property type="match status" value="1"/>
</dbReference>
<dbReference type="Gene3D" id="3.80.10.10">
    <property type="entry name" value="Ribonuclease Inhibitor"/>
    <property type="match status" value="2"/>
</dbReference>
<dbReference type="InterPro" id="IPR002182">
    <property type="entry name" value="NB-ARC"/>
</dbReference>
<evidence type="ECO:0000256" key="3">
    <source>
        <dbReference type="ARBA" id="ARBA00022737"/>
    </source>
</evidence>
<dbReference type="Gene3D" id="1.10.8.430">
    <property type="entry name" value="Helical domain of apoptotic protease-activating factors"/>
    <property type="match status" value="1"/>
</dbReference>
<keyword evidence="13" id="KW-1185">Reference proteome</keyword>
<dbReference type="Pfam" id="PF23559">
    <property type="entry name" value="WHD_DRP"/>
    <property type="match status" value="1"/>
</dbReference>
<feature type="domain" description="R13L1/DRL21-like LRR repeat region" evidence="11">
    <location>
        <begin position="711"/>
        <end position="834"/>
    </location>
</feature>
<dbReference type="GO" id="GO:0043531">
    <property type="term" value="F:ADP binding"/>
    <property type="evidence" value="ECO:0007669"/>
    <property type="project" value="InterPro"/>
</dbReference>
<comment type="similarity">
    <text evidence="1">Belongs to the disease resistance NB-LRR family.</text>
</comment>
<dbReference type="InterPro" id="IPR058922">
    <property type="entry name" value="WHD_DRP"/>
</dbReference>
<dbReference type="InterPro" id="IPR056789">
    <property type="entry name" value="LRR_R13L1-DRL21"/>
</dbReference>
<evidence type="ECO:0000259" key="10">
    <source>
        <dbReference type="Pfam" id="PF23559"/>
    </source>
</evidence>
<dbReference type="SUPFAM" id="SSF52058">
    <property type="entry name" value="L domain-like"/>
    <property type="match status" value="2"/>
</dbReference>